<sequence length="90" mass="9760">MEMCHNKTPPEPQLGLSELCAETAVRGDAQLGGELSMKDPGCLWLCQVWLGVNGQLVKMLKGDGSGWQAWSGPRATKVSRWRAYTAGVVD</sequence>
<accession>A0AAV7U6P2</accession>
<organism evidence="1 2">
    <name type="scientific">Pleurodeles waltl</name>
    <name type="common">Iberian ribbed newt</name>
    <dbReference type="NCBI Taxonomy" id="8319"/>
    <lineage>
        <taxon>Eukaryota</taxon>
        <taxon>Metazoa</taxon>
        <taxon>Chordata</taxon>
        <taxon>Craniata</taxon>
        <taxon>Vertebrata</taxon>
        <taxon>Euteleostomi</taxon>
        <taxon>Amphibia</taxon>
        <taxon>Batrachia</taxon>
        <taxon>Caudata</taxon>
        <taxon>Salamandroidea</taxon>
        <taxon>Salamandridae</taxon>
        <taxon>Pleurodelinae</taxon>
        <taxon>Pleurodeles</taxon>
    </lineage>
</organism>
<reference evidence="1" key="1">
    <citation type="journal article" date="2022" name="bioRxiv">
        <title>Sequencing and chromosome-scale assembly of the giantPleurodeles waltlgenome.</title>
        <authorList>
            <person name="Brown T."/>
            <person name="Elewa A."/>
            <person name="Iarovenko S."/>
            <person name="Subramanian E."/>
            <person name="Araus A.J."/>
            <person name="Petzold A."/>
            <person name="Susuki M."/>
            <person name="Suzuki K.-i.T."/>
            <person name="Hayashi T."/>
            <person name="Toyoda A."/>
            <person name="Oliveira C."/>
            <person name="Osipova E."/>
            <person name="Leigh N.D."/>
            <person name="Simon A."/>
            <person name="Yun M.H."/>
        </authorList>
    </citation>
    <scope>NUCLEOTIDE SEQUENCE</scope>
    <source>
        <strain evidence="1">20211129_DDA</strain>
        <tissue evidence="1">Liver</tissue>
    </source>
</reference>
<dbReference type="Proteomes" id="UP001066276">
    <property type="component" value="Chromosome 3_1"/>
</dbReference>
<keyword evidence="2" id="KW-1185">Reference proteome</keyword>
<protein>
    <submittedName>
        <fullName evidence="1">Uncharacterized protein</fullName>
    </submittedName>
</protein>
<comment type="caution">
    <text evidence="1">The sequence shown here is derived from an EMBL/GenBank/DDBJ whole genome shotgun (WGS) entry which is preliminary data.</text>
</comment>
<evidence type="ECO:0000313" key="2">
    <source>
        <dbReference type="Proteomes" id="UP001066276"/>
    </source>
</evidence>
<dbReference type="AlphaFoldDB" id="A0AAV7U6P2"/>
<evidence type="ECO:0000313" key="1">
    <source>
        <dbReference type="EMBL" id="KAJ1184744.1"/>
    </source>
</evidence>
<dbReference type="EMBL" id="JANPWB010000005">
    <property type="protein sequence ID" value="KAJ1184744.1"/>
    <property type="molecule type" value="Genomic_DNA"/>
</dbReference>
<name>A0AAV7U6P2_PLEWA</name>
<proteinExistence type="predicted"/>
<gene>
    <name evidence="1" type="ORF">NDU88_001547</name>
</gene>